<feature type="non-terminal residue" evidence="1">
    <location>
        <position position="1"/>
    </location>
</feature>
<evidence type="ECO:0000313" key="1">
    <source>
        <dbReference type="EMBL" id="RDX95291.1"/>
    </source>
</evidence>
<name>A0A371GXP5_MUCPR</name>
<accession>A0A371GXP5</accession>
<protein>
    <submittedName>
        <fullName evidence="1">Uncharacterized protein</fullName>
    </submittedName>
</protein>
<keyword evidence="2" id="KW-1185">Reference proteome</keyword>
<dbReference type="EMBL" id="QJKJ01004167">
    <property type="protein sequence ID" value="RDX95291.1"/>
    <property type="molecule type" value="Genomic_DNA"/>
</dbReference>
<gene>
    <name evidence="1" type="ORF">CR513_22213</name>
</gene>
<dbReference type="Proteomes" id="UP000257109">
    <property type="component" value="Unassembled WGS sequence"/>
</dbReference>
<organism evidence="1 2">
    <name type="scientific">Mucuna pruriens</name>
    <name type="common">Velvet bean</name>
    <name type="synonym">Dolichos pruriens</name>
    <dbReference type="NCBI Taxonomy" id="157652"/>
    <lineage>
        <taxon>Eukaryota</taxon>
        <taxon>Viridiplantae</taxon>
        <taxon>Streptophyta</taxon>
        <taxon>Embryophyta</taxon>
        <taxon>Tracheophyta</taxon>
        <taxon>Spermatophyta</taxon>
        <taxon>Magnoliopsida</taxon>
        <taxon>eudicotyledons</taxon>
        <taxon>Gunneridae</taxon>
        <taxon>Pentapetalae</taxon>
        <taxon>rosids</taxon>
        <taxon>fabids</taxon>
        <taxon>Fabales</taxon>
        <taxon>Fabaceae</taxon>
        <taxon>Papilionoideae</taxon>
        <taxon>50 kb inversion clade</taxon>
        <taxon>NPAAA clade</taxon>
        <taxon>indigoferoid/millettioid clade</taxon>
        <taxon>Phaseoleae</taxon>
        <taxon>Mucuna</taxon>
    </lineage>
</organism>
<evidence type="ECO:0000313" key="2">
    <source>
        <dbReference type="Proteomes" id="UP000257109"/>
    </source>
</evidence>
<sequence length="98" mass="11542">MDTSKVVGPYGILMRFRKCSKESIPYRSSNKDIKRRGKDFEESIWICAKKVYNKSYLYSTIVDENAIQDIDNGVIFILIEESREDVNSKLKLWRQTLE</sequence>
<comment type="caution">
    <text evidence="1">The sequence shown here is derived from an EMBL/GenBank/DDBJ whole genome shotgun (WGS) entry which is preliminary data.</text>
</comment>
<reference evidence="1" key="1">
    <citation type="submission" date="2018-05" db="EMBL/GenBank/DDBJ databases">
        <title>Draft genome of Mucuna pruriens seed.</title>
        <authorList>
            <person name="Nnadi N.E."/>
            <person name="Vos R."/>
            <person name="Hasami M.H."/>
            <person name="Devisetty U.K."/>
            <person name="Aguiy J.C."/>
        </authorList>
    </citation>
    <scope>NUCLEOTIDE SEQUENCE [LARGE SCALE GENOMIC DNA]</scope>
    <source>
        <strain evidence="1">JCA_2017</strain>
    </source>
</reference>
<dbReference type="AlphaFoldDB" id="A0A371GXP5"/>
<proteinExistence type="predicted"/>